<dbReference type="SUPFAM" id="SSF140931">
    <property type="entry name" value="Fic-like"/>
    <property type="match status" value="1"/>
</dbReference>
<protein>
    <submittedName>
        <fullName evidence="1">Uncharacterized protein</fullName>
    </submittedName>
</protein>
<dbReference type="InterPro" id="IPR036597">
    <property type="entry name" value="Fido-like_dom_sf"/>
</dbReference>
<sequence length="83" mass="9330">MGLLPVEIVIRSRQTEYYQCLGEADEQADCTGFIEFMLPAIKQSLEEGIEQQAGLESELAKEVIQLLVSGPLEPHRNRQSAWP</sequence>
<dbReference type="RefSeq" id="WP_101497221.1">
    <property type="nucleotide sequence ID" value="NZ_LNJZ01000008.1"/>
</dbReference>
<dbReference type="Gene3D" id="1.10.3290.10">
    <property type="entry name" value="Fido-like domain"/>
    <property type="match status" value="1"/>
</dbReference>
<evidence type="ECO:0000313" key="2">
    <source>
        <dbReference type="Proteomes" id="UP000294575"/>
    </source>
</evidence>
<comment type="caution">
    <text evidence="1">The sequence shown here is derived from an EMBL/GenBank/DDBJ whole genome shotgun (WGS) entry which is preliminary data.</text>
</comment>
<dbReference type="AlphaFoldDB" id="A0A4R6U1L6"/>
<proteinExistence type="predicted"/>
<dbReference type="OrthoDB" id="9807853at2"/>
<organism evidence="1 2">
    <name type="scientific">Thiopseudomonas denitrificans</name>
    <dbReference type="NCBI Taxonomy" id="1501432"/>
    <lineage>
        <taxon>Bacteria</taxon>
        <taxon>Pseudomonadati</taxon>
        <taxon>Pseudomonadota</taxon>
        <taxon>Gammaproteobacteria</taxon>
        <taxon>Pseudomonadales</taxon>
        <taxon>Pseudomonadaceae</taxon>
        <taxon>Thiopseudomonas</taxon>
    </lineage>
</organism>
<dbReference type="Proteomes" id="UP000294575">
    <property type="component" value="Unassembled WGS sequence"/>
</dbReference>
<name>A0A4R6U1L6_9GAMM</name>
<gene>
    <name evidence="1" type="ORF">DFQ45_105126</name>
</gene>
<keyword evidence="2" id="KW-1185">Reference proteome</keyword>
<reference evidence="1 2" key="1">
    <citation type="submission" date="2019-03" db="EMBL/GenBank/DDBJ databases">
        <title>Genomic Encyclopedia of Type Strains, Phase IV (KMG-IV): sequencing the most valuable type-strain genomes for metagenomic binning, comparative biology and taxonomic classification.</title>
        <authorList>
            <person name="Goeker M."/>
        </authorList>
    </citation>
    <scope>NUCLEOTIDE SEQUENCE [LARGE SCALE GENOMIC DNA]</scope>
    <source>
        <strain evidence="1 2">DSM 28679</strain>
    </source>
</reference>
<accession>A0A4R6U1L6</accession>
<evidence type="ECO:0000313" key="1">
    <source>
        <dbReference type="EMBL" id="TDQ38215.1"/>
    </source>
</evidence>
<dbReference type="EMBL" id="SNYK01000005">
    <property type="protein sequence ID" value="TDQ38215.1"/>
    <property type="molecule type" value="Genomic_DNA"/>
</dbReference>